<gene>
    <name evidence="1" type="ORF">SAMN05421771_0765</name>
</gene>
<reference evidence="1 2" key="1">
    <citation type="submission" date="2016-10" db="EMBL/GenBank/DDBJ databases">
        <authorList>
            <person name="de Groot N.N."/>
        </authorList>
    </citation>
    <scope>NUCLEOTIDE SEQUENCE [LARGE SCALE GENOMIC DNA]</scope>
    <source>
        <strain evidence="1 2">DSM 21001</strain>
    </source>
</reference>
<dbReference type="Pfam" id="PF11903">
    <property type="entry name" value="ParD_like"/>
    <property type="match status" value="1"/>
</dbReference>
<keyword evidence="2" id="KW-1185">Reference proteome</keyword>
<protein>
    <submittedName>
        <fullName evidence="1">ParD-like antitoxin of type II toxin-antitoxin system</fullName>
    </submittedName>
</protein>
<dbReference type="EMBL" id="FOZL01000001">
    <property type="protein sequence ID" value="SFS03323.1"/>
    <property type="molecule type" value="Genomic_DNA"/>
</dbReference>
<dbReference type="STRING" id="474950.SAMN05421771_0765"/>
<dbReference type="Proteomes" id="UP000199024">
    <property type="component" value="Unassembled WGS sequence"/>
</dbReference>
<organism evidence="1 2">
    <name type="scientific">Granulicella pectinivorans</name>
    <dbReference type="NCBI Taxonomy" id="474950"/>
    <lineage>
        <taxon>Bacteria</taxon>
        <taxon>Pseudomonadati</taxon>
        <taxon>Acidobacteriota</taxon>
        <taxon>Terriglobia</taxon>
        <taxon>Terriglobales</taxon>
        <taxon>Acidobacteriaceae</taxon>
        <taxon>Granulicella</taxon>
    </lineage>
</organism>
<accession>A0A1I6LIV1</accession>
<proteinExistence type="predicted"/>
<dbReference type="AlphaFoldDB" id="A0A1I6LIV1"/>
<dbReference type="InterPro" id="IPR021831">
    <property type="entry name" value="ParD-like"/>
</dbReference>
<name>A0A1I6LIV1_9BACT</name>
<evidence type="ECO:0000313" key="2">
    <source>
        <dbReference type="Proteomes" id="UP000199024"/>
    </source>
</evidence>
<dbReference type="OrthoDB" id="199889at2"/>
<evidence type="ECO:0000313" key="1">
    <source>
        <dbReference type="EMBL" id="SFS03323.1"/>
    </source>
</evidence>
<sequence length="126" mass="13862">MSQPVKLSDTLVLEARLTGKAMERSIAGQVEYWARLGKAVEGLLTIRQVTALGSEAVLARLDDVDTPAGRQRVKDYLETGPYPRFTAHPDGGQLLIREDADGKKTVGRFLNREFVPVKRGRKTVAA</sequence>
<dbReference type="RefSeq" id="WP_089836753.1">
    <property type="nucleotide sequence ID" value="NZ_FOZL01000001.1"/>
</dbReference>